<dbReference type="Proteomes" id="UP000594014">
    <property type="component" value="Chromosome"/>
</dbReference>
<name>A0ACD1AD54_9FIRM</name>
<organism evidence="1 2">
    <name type="scientific">Anoxybacterium hadale</name>
    <dbReference type="NCBI Taxonomy" id="3408580"/>
    <lineage>
        <taxon>Bacteria</taxon>
        <taxon>Bacillati</taxon>
        <taxon>Bacillota</taxon>
        <taxon>Clostridia</taxon>
        <taxon>Peptostreptococcales</taxon>
        <taxon>Anaerovoracaceae</taxon>
        <taxon>Anoxybacterium</taxon>
    </lineage>
</organism>
<proteinExistence type="predicted"/>
<accession>A0ACD1AD54</accession>
<dbReference type="EMBL" id="CP042469">
    <property type="protein sequence ID" value="QOX64229.1"/>
    <property type="molecule type" value="Genomic_DNA"/>
</dbReference>
<evidence type="ECO:0000313" key="2">
    <source>
        <dbReference type="Proteomes" id="UP000594014"/>
    </source>
</evidence>
<reference evidence="1" key="1">
    <citation type="submission" date="2019-08" db="EMBL/GenBank/DDBJ databases">
        <title>Genome sequence of Clostridiales bacterium MT110.</title>
        <authorList>
            <person name="Cao J."/>
        </authorList>
    </citation>
    <scope>NUCLEOTIDE SEQUENCE</scope>
    <source>
        <strain evidence="1">MT110</strain>
    </source>
</reference>
<evidence type="ECO:0000313" key="1">
    <source>
        <dbReference type="EMBL" id="QOX64229.1"/>
    </source>
</evidence>
<gene>
    <name evidence="1" type="ORF">FRZ06_13210</name>
</gene>
<keyword evidence="2" id="KW-1185">Reference proteome</keyword>
<sequence length="461" mass="53921">MLFIHKGVNMYKKYFNEDGLIKAYQKIKIGKLSTGIDRVNRATFEKLKGQALKEVSNKILNGTYFPTPYREVLIVKNAESCPRRLSIPTIRDKIIMEVLKEILKDKYTPIIEEETVPDIVCKIGGVIKSKKYDGYIKLDIKGYYDCIVHDTLLKRVKQTINSSFVVNLVSLFIKNITIADGSKKEGREKSNNLGVPQGISISNILGNIYLKPLDSRYYKSKGIVYFRYVDDILVFCKYSKIEETLNKIISVLGSKEFELSINSKKEYGEIKEFNFLGYNFDENGVIGIADKNIKKIENSLEKIFSDFRSSHDKRIKGNYDLLEWKLNFRITGCFKDKKRYGWVIFFSRNEREIIMHHLDWLVVKLCKRFGVDALLNKDGEFIGKSFVKTYIEYSTKQDNTKYIPTIDNFSSTEKRYILHKVCHRNYKWVHSLPLYLLEKEFDRFIFSSIRDIEKDLNQIYG</sequence>
<protein>
    <submittedName>
        <fullName evidence="1">Uncharacterized protein</fullName>
    </submittedName>
</protein>